<dbReference type="EnsemblPlants" id="Ma05_t13340.1">
    <property type="protein sequence ID" value="Ma05_p13340.1"/>
    <property type="gene ID" value="Ma05_g13340"/>
</dbReference>
<dbReference type="InParanoid" id="A0A804J3Z5"/>
<dbReference type="EMBL" id="HG996470">
    <property type="protein sequence ID" value="CAG1838369.1"/>
    <property type="molecule type" value="Genomic_DNA"/>
</dbReference>
<dbReference type="Gramene" id="Ma05_t13340.1">
    <property type="protein sequence ID" value="Ma05_p13340.1"/>
    <property type="gene ID" value="Ma05_g13340"/>
</dbReference>
<dbReference type="InterPro" id="IPR043459">
    <property type="entry name" value="NFD6/NOXY2-like"/>
</dbReference>
<organism evidence="2 3">
    <name type="scientific">Musa acuminata subsp. malaccensis</name>
    <name type="common">Wild banana</name>
    <name type="synonym">Musa malaccensis</name>
    <dbReference type="NCBI Taxonomy" id="214687"/>
    <lineage>
        <taxon>Eukaryota</taxon>
        <taxon>Viridiplantae</taxon>
        <taxon>Streptophyta</taxon>
        <taxon>Embryophyta</taxon>
        <taxon>Tracheophyta</taxon>
        <taxon>Spermatophyta</taxon>
        <taxon>Magnoliopsida</taxon>
        <taxon>Liliopsida</taxon>
        <taxon>Zingiberales</taxon>
        <taxon>Musaceae</taxon>
        <taxon>Musa</taxon>
    </lineage>
</organism>
<reference evidence="2" key="2">
    <citation type="submission" date="2021-05" db="UniProtKB">
        <authorList>
            <consortium name="EnsemblPlants"/>
        </authorList>
    </citation>
    <scope>IDENTIFICATION</scope>
    <source>
        <strain evidence="2">subsp. malaccensis</strain>
    </source>
</reference>
<name>A0A804J3Z5_MUSAM</name>
<proteinExistence type="predicted"/>
<dbReference type="Proteomes" id="UP000012960">
    <property type="component" value="Unplaced"/>
</dbReference>
<protein>
    <submittedName>
        <fullName evidence="1">(wild Malaysian banana) hypothetical protein</fullName>
    </submittedName>
</protein>
<sequence length="169" mass="18101">MRGHTRPELKSLRLRASTRSAVACTSLYRHYTLNARLLSLSRSLSLTGRNPNPDRSFPSIASLFLMATSCVRSVSRRIPLSSLGRVGVRSRAAAAPSSCSLHAFAAAPCTIRRFSSLSRIPVELGCYGGSLLPLHSAVAAARLTSRLSTTSRGGRVLSQGTLCRTYPGL</sequence>
<accession>A0A804J3Z5</accession>
<evidence type="ECO:0000313" key="2">
    <source>
        <dbReference type="EnsemblPlants" id="Ma05_p13340.1"/>
    </source>
</evidence>
<keyword evidence="3" id="KW-1185">Reference proteome</keyword>
<dbReference type="PANTHER" id="PTHR33156:SF9">
    <property type="entry name" value="PROTEIN NUCLEAR FUSION DEFECTIVE 6, CHLOROPLASTIC_MITOCHONDRIAL"/>
    <property type="match status" value="1"/>
</dbReference>
<dbReference type="AlphaFoldDB" id="A0A804J3Z5"/>
<reference evidence="1" key="1">
    <citation type="submission" date="2021-03" db="EMBL/GenBank/DDBJ databases">
        <authorList>
            <consortium name="Genoscope - CEA"/>
            <person name="William W."/>
        </authorList>
    </citation>
    <scope>NUCLEOTIDE SEQUENCE</scope>
    <source>
        <strain evidence="1">Doubled-haploid Pahang</strain>
    </source>
</reference>
<gene>
    <name evidence="1" type="ORF">GSMUA_265460.1</name>
</gene>
<evidence type="ECO:0000313" key="1">
    <source>
        <dbReference type="EMBL" id="CAG1838369.1"/>
    </source>
</evidence>
<evidence type="ECO:0000313" key="3">
    <source>
        <dbReference type="Proteomes" id="UP000012960"/>
    </source>
</evidence>
<dbReference type="PANTHER" id="PTHR33156">
    <property type="entry name" value="OS02G0230000 PROTEIN"/>
    <property type="match status" value="1"/>
</dbReference>